<gene>
    <name evidence="1" type="ORF">H6P81_019829</name>
</gene>
<reference evidence="1 2" key="1">
    <citation type="submission" date="2021-07" db="EMBL/GenBank/DDBJ databases">
        <title>The Aristolochia fimbriata genome: insights into angiosperm evolution, floral development and chemical biosynthesis.</title>
        <authorList>
            <person name="Jiao Y."/>
        </authorList>
    </citation>
    <scope>NUCLEOTIDE SEQUENCE [LARGE SCALE GENOMIC DNA]</scope>
    <source>
        <strain evidence="1">IBCAS-2021</strain>
        <tissue evidence="1">Leaf</tissue>
    </source>
</reference>
<protein>
    <submittedName>
        <fullName evidence="1">Uncharacterized protein</fullName>
    </submittedName>
</protein>
<accession>A0AAV7DTQ0</accession>
<dbReference type="EMBL" id="JAINDJ010000008">
    <property type="protein sequence ID" value="KAG9439664.1"/>
    <property type="molecule type" value="Genomic_DNA"/>
</dbReference>
<evidence type="ECO:0000313" key="2">
    <source>
        <dbReference type="Proteomes" id="UP000825729"/>
    </source>
</evidence>
<keyword evidence="2" id="KW-1185">Reference proteome</keyword>
<evidence type="ECO:0000313" key="1">
    <source>
        <dbReference type="EMBL" id="KAG9439664.1"/>
    </source>
</evidence>
<organism evidence="1 2">
    <name type="scientific">Aristolochia fimbriata</name>
    <name type="common">White veined hardy Dutchman's pipe vine</name>
    <dbReference type="NCBI Taxonomy" id="158543"/>
    <lineage>
        <taxon>Eukaryota</taxon>
        <taxon>Viridiplantae</taxon>
        <taxon>Streptophyta</taxon>
        <taxon>Embryophyta</taxon>
        <taxon>Tracheophyta</taxon>
        <taxon>Spermatophyta</taxon>
        <taxon>Magnoliopsida</taxon>
        <taxon>Magnoliidae</taxon>
        <taxon>Piperales</taxon>
        <taxon>Aristolochiaceae</taxon>
        <taxon>Aristolochia</taxon>
    </lineage>
</organism>
<name>A0AAV7DTQ0_ARIFI</name>
<dbReference type="AlphaFoldDB" id="A0AAV7DTQ0"/>
<dbReference type="Proteomes" id="UP000825729">
    <property type="component" value="Unassembled WGS sequence"/>
</dbReference>
<proteinExistence type="predicted"/>
<sequence>MLPVAKDLKISSTHPGTREKVFQHSVTCGSVGKKNFLSFSGGKAAEDTEVAVQAASRIMNKIETVVAAALPIFFLSLRSPSNTVLVNLLVLGYC</sequence>
<comment type="caution">
    <text evidence="1">The sequence shown here is derived from an EMBL/GenBank/DDBJ whole genome shotgun (WGS) entry which is preliminary data.</text>
</comment>